<sequence length="355" mass="37929">MAAAVKAPLAPTGAITAKKSSSVSIGYVAMVLLSLQFGLQPILSKEFASRVKNRTVLVVGCEAFKLLGSLLILVSSGSISRVAKTWRLRDSLVTSGLPACTYAVQNVLIQVAYQHLPSIVSNLMNQTKLLSAALFLYFLMGQRFSEQQCFAMLLLLSAAVLLSLAKHSSNSSSNTSQDLAAPSAMALQLGLVSVLLASLLSGFGSTLTQRAMQQHKRDAALVTIELSIYGSLFLIILPAMWSLVVTTPGSELSAADTWWTRLDKTFEGCDYYTLIPVMSNALGGLLVGTVTKQLGGVLKSFALVSGIAFTAFVESYAYDAVLPNEVFIAAALVATSMAIYSRFPYVDKAVKIKME</sequence>
<evidence type="ECO:0000256" key="2">
    <source>
        <dbReference type="ARBA" id="ARBA00022692"/>
    </source>
</evidence>
<reference evidence="6" key="1">
    <citation type="submission" date="2024-01" db="EMBL/GenBank/DDBJ databases">
        <authorList>
            <person name="Webb A."/>
        </authorList>
    </citation>
    <scope>NUCLEOTIDE SEQUENCE</scope>
    <source>
        <strain evidence="6">Pm1</strain>
    </source>
</reference>
<gene>
    <name evidence="6" type="ORF">PM001_LOCUS4785</name>
</gene>
<feature type="transmembrane region" description="Helical" evidence="5">
    <location>
        <begin position="271"/>
        <end position="290"/>
    </location>
</feature>
<evidence type="ECO:0000256" key="5">
    <source>
        <dbReference type="SAM" id="Phobius"/>
    </source>
</evidence>
<evidence type="ECO:0000256" key="1">
    <source>
        <dbReference type="ARBA" id="ARBA00004141"/>
    </source>
</evidence>
<evidence type="ECO:0000256" key="3">
    <source>
        <dbReference type="ARBA" id="ARBA00022989"/>
    </source>
</evidence>
<keyword evidence="2 5" id="KW-0812">Transmembrane</keyword>
<evidence type="ECO:0000313" key="7">
    <source>
        <dbReference type="Proteomes" id="UP001162060"/>
    </source>
</evidence>
<comment type="caution">
    <text evidence="6">The sequence shown here is derived from an EMBL/GenBank/DDBJ whole genome shotgun (WGS) entry which is preliminary data.</text>
</comment>
<accession>A0AAV1TER3</accession>
<dbReference type="GO" id="GO:0000139">
    <property type="term" value="C:Golgi membrane"/>
    <property type="evidence" value="ECO:0007669"/>
    <property type="project" value="InterPro"/>
</dbReference>
<dbReference type="AlphaFoldDB" id="A0AAV1TER3"/>
<protein>
    <recommendedName>
        <fullName evidence="8">Nucleotide-sugar transporter</fullName>
    </recommendedName>
</protein>
<feature type="transmembrane region" description="Helical" evidence="5">
    <location>
        <begin position="219"/>
        <end position="241"/>
    </location>
</feature>
<feature type="transmembrane region" description="Helical" evidence="5">
    <location>
        <begin position="297"/>
        <end position="314"/>
    </location>
</feature>
<dbReference type="InterPro" id="IPR037185">
    <property type="entry name" value="EmrE-like"/>
</dbReference>
<dbReference type="GO" id="GO:0015165">
    <property type="term" value="F:pyrimidine nucleotide-sugar transmembrane transporter activity"/>
    <property type="evidence" value="ECO:0007669"/>
    <property type="project" value="InterPro"/>
</dbReference>
<dbReference type="PANTHER" id="PTHR10231">
    <property type="entry name" value="NUCLEOTIDE-SUGAR TRANSMEMBRANE TRANSPORTER"/>
    <property type="match status" value="1"/>
</dbReference>
<name>A0AAV1TER3_9STRA</name>
<dbReference type="Proteomes" id="UP001162060">
    <property type="component" value="Unassembled WGS sequence"/>
</dbReference>
<dbReference type="EMBL" id="CAKLBY020000039">
    <property type="protein sequence ID" value="CAK7913563.1"/>
    <property type="molecule type" value="Genomic_DNA"/>
</dbReference>
<dbReference type="Pfam" id="PF04142">
    <property type="entry name" value="Nuc_sug_transp"/>
    <property type="match status" value="1"/>
</dbReference>
<evidence type="ECO:0008006" key="8">
    <source>
        <dbReference type="Google" id="ProtNLM"/>
    </source>
</evidence>
<evidence type="ECO:0000313" key="6">
    <source>
        <dbReference type="EMBL" id="CAK7913563.1"/>
    </source>
</evidence>
<feature type="transmembrane region" description="Helical" evidence="5">
    <location>
        <begin position="185"/>
        <end position="207"/>
    </location>
</feature>
<feature type="transmembrane region" description="Helical" evidence="5">
    <location>
        <begin position="55"/>
        <end position="79"/>
    </location>
</feature>
<proteinExistence type="predicted"/>
<dbReference type="InterPro" id="IPR007271">
    <property type="entry name" value="Nuc_sug_transpt"/>
</dbReference>
<dbReference type="SUPFAM" id="SSF103481">
    <property type="entry name" value="Multidrug resistance efflux transporter EmrE"/>
    <property type="match status" value="1"/>
</dbReference>
<feature type="transmembrane region" description="Helical" evidence="5">
    <location>
        <begin position="149"/>
        <end position="165"/>
    </location>
</feature>
<organism evidence="6 7">
    <name type="scientific">Peronospora matthiolae</name>
    <dbReference type="NCBI Taxonomy" id="2874970"/>
    <lineage>
        <taxon>Eukaryota</taxon>
        <taxon>Sar</taxon>
        <taxon>Stramenopiles</taxon>
        <taxon>Oomycota</taxon>
        <taxon>Peronosporomycetes</taxon>
        <taxon>Peronosporales</taxon>
        <taxon>Peronosporaceae</taxon>
        <taxon>Peronospora</taxon>
    </lineage>
</organism>
<feature type="transmembrane region" description="Helical" evidence="5">
    <location>
        <begin position="326"/>
        <end position="345"/>
    </location>
</feature>
<keyword evidence="3 5" id="KW-1133">Transmembrane helix</keyword>
<comment type="subcellular location">
    <subcellularLocation>
        <location evidence="1">Membrane</location>
        <topology evidence="1">Multi-pass membrane protein</topology>
    </subcellularLocation>
</comment>
<feature type="transmembrane region" description="Helical" evidence="5">
    <location>
        <begin position="123"/>
        <end position="140"/>
    </location>
</feature>
<feature type="transmembrane region" description="Helical" evidence="5">
    <location>
        <begin position="25"/>
        <end position="43"/>
    </location>
</feature>
<evidence type="ECO:0000256" key="4">
    <source>
        <dbReference type="ARBA" id="ARBA00023136"/>
    </source>
</evidence>
<keyword evidence="4 5" id="KW-0472">Membrane</keyword>